<protein>
    <submittedName>
        <fullName evidence="2">Uncharacterized protein</fullName>
    </submittedName>
</protein>
<proteinExistence type="predicted"/>
<feature type="compositionally biased region" description="Polar residues" evidence="1">
    <location>
        <begin position="1"/>
        <end position="17"/>
    </location>
</feature>
<feature type="region of interest" description="Disordered" evidence="1">
    <location>
        <begin position="208"/>
        <end position="306"/>
    </location>
</feature>
<dbReference type="EMBL" id="BMAU01021061">
    <property type="protein sequence ID" value="GFX88766.1"/>
    <property type="molecule type" value="Genomic_DNA"/>
</dbReference>
<gene>
    <name evidence="2" type="primary">NCL1_45656</name>
    <name evidence="2" type="ORF">TNCV_1558111</name>
</gene>
<accession>A0A8X6R5H0</accession>
<keyword evidence="3" id="KW-1185">Reference proteome</keyword>
<dbReference type="Proteomes" id="UP000887159">
    <property type="component" value="Unassembled WGS sequence"/>
</dbReference>
<reference evidence="2" key="1">
    <citation type="submission" date="2020-08" db="EMBL/GenBank/DDBJ databases">
        <title>Multicomponent nature underlies the extraordinary mechanical properties of spider dragline silk.</title>
        <authorList>
            <person name="Kono N."/>
            <person name="Nakamura H."/>
            <person name="Mori M."/>
            <person name="Yoshida Y."/>
            <person name="Ohtoshi R."/>
            <person name="Malay A.D."/>
            <person name="Moran D.A.P."/>
            <person name="Tomita M."/>
            <person name="Numata K."/>
            <person name="Arakawa K."/>
        </authorList>
    </citation>
    <scope>NUCLEOTIDE SEQUENCE</scope>
</reference>
<dbReference type="AlphaFoldDB" id="A0A8X6R5H0"/>
<sequence length="306" mass="36169">MATGSFMSHNYSSSQSEVPRDYHNGAQRINPENRVGSSFRIIPEKYFSGIENIDDFLENIDHNLAYYEIPAQLACAYLKGHLKGRALDWFEVLGYRVIEDKTTDYAHLKQALSEQFPVVRNRSELETRFYSSSQRRDQQPSDFIYELLKIHKVLKLEMSEEKLIDHVVSRLEPQILDYVEVRHPRNTANLLQIVDKYEGRFMHRQIRGSSEGFRSSGPHENNRFNTRHRQENWRENRNNERYANNSRPQREFNRFENQGFTNNRRFEGRRQGGQSDQPFHSQGGRQSGSRNSSFRGQNERSRNLNF</sequence>
<name>A0A8X6R5H0_TRICX</name>
<feature type="compositionally biased region" description="Basic and acidic residues" evidence="1">
    <location>
        <begin position="228"/>
        <end position="240"/>
    </location>
</feature>
<evidence type="ECO:0000313" key="3">
    <source>
        <dbReference type="Proteomes" id="UP000887159"/>
    </source>
</evidence>
<comment type="caution">
    <text evidence="2">The sequence shown here is derived from an EMBL/GenBank/DDBJ whole genome shotgun (WGS) entry which is preliminary data.</text>
</comment>
<feature type="region of interest" description="Disordered" evidence="1">
    <location>
        <begin position="1"/>
        <end position="24"/>
    </location>
</feature>
<evidence type="ECO:0000313" key="2">
    <source>
        <dbReference type="EMBL" id="GFX88766.1"/>
    </source>
</evidence>
<feature type="compositionally biased region" description="Basic and acidic residues" evidence="1">
    <location>
        <begin position="297"/>
        <end position="306"/>
    </location>
</feature>
<feature type="compositionally biased region" description="Low complexity" evidence="1">
    <location>
        <begin position="281"/>
        <end position="296"/>
    </location>
</feature>
<evidence type="ECO:0000256" key="1">
    <source>
        <dbReference type="SAM" id="MobiDB-lite"/>
    </source>
</evidence>
<organism evidence="2 3">
    <name type="scientific">Trichonephila clavipes</name>
    <name type="common">Golden silk orbweaver</name>
    <name type="synonym">Nephila clavipes</name>
    <dbReference type="NCBI Taxonomy" id="2585209"/>
    <lineage>
        <taxon>Eukaryota</taxon>
        <taxon>Metazoa</taxon>
        <taxon>Ecdysozoa</taxon>
        <taxon>Arthropoda</taxon>
        <taxon>Chelicerata</taxon>
        <taxon>Arachnida</taxon>
        <taxon>Araneae</taxon>
        <taxon>Araneomorphae</taxon>
        <taxon>Entelegynae</taxon>
        <taxon>Araneoidea</taxon>
        <taxon>Nephilidae</taxon>
        <taxon>Trichonephila</taxon>
    </lineage>
</organism>